<dbReference type="PANTHER" id="PTHR30563:SF0">
    <property type="entry name" value="DNA RECOMBINATION PROTEIN RMUC"/>
    <property type="match status" value="1"/>
</dbReference>
<evidence type="ECO:0000313" key="4">
    <source>
        <dbReference type="EMBL" id="SVC35272.1"/>
    </source>
</evidence>
<dbReference type="InterPro" id="IPR003798">
    <property type="entry name" value="DNA_recombination_RmuC"/>
</dbReference>
<keyword evidence="3" id="KW-1133">Transmembrane helix</keyword>
<evidence type="ECO:0000256" key="3">
    <source>
        <dbReference type="SAM" id="Phobius"/>
    </source>
</evidence>
<organism evidence="4">
    <name type="scientific">marine metagenome</name>
    <dbReference type="NCBI Taxonomy" id="408172"/>
    <lineage>
        <taxon>unclassified sequences</taxon>
        <taxon>metagenomes</taxon>
        <taxon>ecological metagenomes</taxon>
    </lineage>
</organism>
<keyword evidence="3" id="KW-0812">Transmembrane</keyword>
<feature type="transmembrane region" description="Helical" evidence="3">
    <location>
        <begin position="6"/>
        <end position="24"/>
    </location>
</feature>
<protein>
    <recommendedName>
        <fullName evidence="5">DNA recombination protein RmuC</fullName>
    </recommendedName>
</protein>
<keyword evidence="1" id="KW-0175">Coiled coil</keyword>
<dbReference type="EMBL" id="UINC01086630">
    <property type="protein sequence ID" value="SVC35272.1"/>
    <property type="molecule type" value="Genomic_DNA"/>
</dbReference>
<evidence type="ECO:0000256" key="1">
    <source>
        <dbReference type="ARBA" id="ARBA00023054"/>
    </source>
</evidence>
<evidence type="ECO:0000256" key="2">
    <source>
        <dbReference type="ARBA" id="ARBA00023172"/>
    </source>
</evidence>
<keyword evidence="3" id="KW-0472">Membrane</keyword>
<reference evidence="4" key="1">
    <citation type="submission" date="2018-05" db="EMBL/GenBank/DDBJ databases">
        <authorList>
            <person name="Lanie J.A."/>
            <person name="Ng W.-L."/>
            <person name="Kazmierczak K.M."/>
            <person name="Andrzejewski T.M."/>
            <person name="Davidsen T.M."/>
            <person name="Wayne K.J."/>
            <person name="Tettelin H."/>
            <person name="Glass J.I."/>
            <person name="Rusch D."/>
            <person name="Podicherti R."/>
            <person name="Tsui H.-C.T."/>
            <person name="Winkler M.E."/>
        </authorList>
    </citation>
    <scope>NUCLEOTIDE SEQUENCE</scope>
</reference>
<dbReference type="AlphaFoldDB" id="A0A382LJL3"/>
<dbReference type="Pfam" id="PF02646">
    <property type="entry name" value="RmuC"/>
    <property type="match status" value="1"/>
</dbReference>
<name>A0A382LJL3_9ZZZZ</name>
<dbReference type="GO" id="GO:0006310">
    <property type="term" value="P:DNA recombination"/>
    <property type="evidence" value="ECO:0007669"/>
    <property type="project" value="UniProtKB-KW"/>
</dbReference>
<proteinExistence type="predicted"/>
<accession>A0A382LJL3</accession>
<keyword evidence="2" id="KW-0233">DNA recombination</keyword>
<feature type="non-terminal residue" evidence="4">
    <location>
        <position position="156"/>
    </location>
</feature>
<dbReference type="PANTHER" id="PTHR30563">
    <property type="entry name" value="DNA RECOMBINATION PROTEIN RMUC"/>
    <property type="match status" value="1"/>
</dbReference>
<dbReference type="SUPFAM" id="SSF58113">
    <property type="entry name" value="Apolipoprotein A-I"/>
    <property type="match status" value="1"/>
</dbReference>
<evidence type="ECO:0008006" key="5">
    <source>
        <dbReference type="Google" id="ProtNLM"/>
    </source>
</evidence>
<gene>
    <name evidence="4" type="ORF">METZ01_LOCUS288126</name>
</gene>
<sequence length="156" mass="17797">MVPIPNELIFIASCIGIVVLFLIFSKRKNADQNIVRDELRLGRNENSDSARKLREEVVKTIEEKSRSQQESIDNLHNVIDKHLKHLQEGNEKKLEQMRQTVDEKLQSTLEKRLVESFKIIGDRLEAVHSGLGEMQKLAIGVGDLKKVLTNVKTRGT</sequence>